<accession>A0A1I7DA30</accession>
<dbReference type="InterPro" id="IPR012533">
    <property type="entry name" value="YcnI-copper_dom"/>
</dbReference>
<name>A0A1I7DA30_9HYPH</name>
<evidence type="ECO:0000256" key="1">
    <source>
        <dbReference type="SAM" id="MobiDB-lite"/>
    </source>
</evidence>
<evidence type="ECO:0000259" key="2">
    <source>
        <dbReference type="Pfam" id="PF07987"/>
    </source>
</evidence>
<dbReference type="AlphaFoldDB" id="A0A1I7DA30"/>
<feature type="region of interest" description="Disordered" evidence="1">
    <location>
        <begin position="173"/>
        <end position="197"/>
    </location>
</feature>
<dbReference type="Proteomes" id="UP000183371">
    <property type="component" value="Unassembled WGS sequence"/>
</dbReference>
<reference evidence="4" key="1">
    <citation type="submission" date="2016-10" db="EMBL/GenBank/DDBJ databases">
        <authorList>
            <person name="Varghese N."/>
            <person name="Submissions S."/>
        </authorList>
    </citation>
    <scope>NUCLEOTIDE SEQUENCE [LARGE SCALE GENOMIC DNA]</scope>
    <source>
        <strain evidence="4">DSM 17465</strain>
    </source>
</reference>
<protein>
    <submittedName>
        <fullName evidence="3">Uncharacterized protein YcnI</fullName>
    </submittedName>
</protein>
<sequence length="197" mass="21715">MPEPSCAVFLSEHTIHTESNSMKNLSLSLLSLTMIAASSGAFAHATLEQKEAEVGSTYKGVIRIGHGCDGQPTLKVRVEIPEGVVSVKPMPKAGWKLETQTGPYAKSYEYYGRTLKEGVKQITWTGTLQHEHYDEFVFRGKLHKTLAPGQTLYFKTTQECADGENAWVELPAEGQNSHDLKRPAPGVHLTKPSEHSH</sequence>
<evidence type="ECO:0000313" key="3">
    <source>
        <dbReference type="EMBL" id="SFU08573.1"/>
    </source>
</evidence>
<dbReference type="EMBL" id="FPBD01000008">
    <property type="protein sequence ID" value="SFU08573.1"/>
    <property type="molecule type" value="Genomic_DNA"/>
</dbReference>
<proteinExistence type="predicted"/>
<dbReference type="InterPro" id="IPR038507">
    <property type="entry name" value="YcnI-like_sf"/>
</dbReference>
<dbReference type="CDD" id="cd08545">
    <property type="entry name" value="YcnI_like"/>
    <property type="match status" value="1"/>
</dbReference>
<dbReference type="Pfam" id="PF07987">
    <property type="entry name" value="DUF1775"/>
    <property type="match status" value="1"/>
</dbReference>
<keyword evidence="4" id="KW-1185">Reference proteome</keyword>
<organism evidence="3 4">
    <name type="scientific">Pseudovibrio denitrificans</name>
    <dbReference type="NCBI Taxonomy" id="258256"/>
    <lineage>
        <taxon>Bacteria</taxon>
        <taxon>Pseudomonadati</taxon>
        <taxon>Pseudomonadota</taxon>
        <taxon>Alphaproteobacteria</taxon>
        <taxon>Hyphomicrobiales</taxon>
        <taxon>Stappiaceae</taxon>
        <taxon>Pseudovibrio</taxon>
    </lineage>
</organism>
<gene>
    <name evidence="3" type="ORF">SAMN05444141_10854</name>
</gene>
<dbReference type="Gene3D" id="2.60.40.2230">
    <property type="entry name" value="Uncharacterised protein YcnI-like PF07987, DUF1775"/>
    <property type="match status" value="1"/>
</dbReference>
<feature type="domain" description="YncI copper-binding" evidence="2">
    <location>
        <begin position="44"/>
        <end position="189"/>
    </location>
</feature>
<evidence type="ECO:0000313" key="4">
    <source>
        <dbReference type="Proteomes" id="UP000183371"/>
    </source>
</evidence>